<evidence type="ECO:0000313" key="9">
    <source>
        <dbReference type="EMBL" id="MDO6672776.1"/>
    </source>
</evidence>
<keyword evidence="5 7" id="KW-0456">Lyase</keyword>
<dbReference type="InterPro" id="IPR015424">
    <property type="entry name" value="PyrdxlP-dep_Trfase"/>
</dbReference>
<evidence type="ECO:0000256" key="5">
    <source>
        <dbReference type="ARBA" id="ARBA00023239"/>
    </source>
</evidence>
<reference evidence="9" key="1">
    <citation type="submission" date="2023-07" db="EMBL/GenBank/DDBJ databases">
        <title>Genome content predicts the carbon catabolic preferences of heterotrophic bacteria.</title>
        <authorList>
            <person name="Gralka M."/>
        </authorList>
    </citation>
    <scope>NUCLEOTIDE SEQUENCE</scope>
    <source>
        <strain evidence="9">C2R13</strain>
    </source>
</reference>
<dbReference type="GO" id="GO:0030170">
    <property type="term" value="F:pyridoxal phosphate binding"/>
    <property type="evidence" value="ECO:0007669"/>
    <property type="project" value="InterPro"/>
</dbReference>
<evidence type="ECO:0000256" key="7">
    <source>
        <dbReference type="RuleBase" id="RU000382"/>
    </source>
</evidence>
<dbReference type="GO" id="GO:0008483">
    <property type="term" value="F:transaminase activity"/>
    <property type="evidence" value="ECO:0007669"/>
    <property type="project" value="UniProtKB-KW"/>
</dbReference>
<evidence type="ECO:0000256" key="4">
    <source>
        <dbReference type="ARBA" id="ARBA00022898"/>
    </source>
</evidence>
<keyword evidence="9" id="KW-0032">Aminotransferase</keyword>
<keyword evidence="9" id="KW-0808">Transferase</keyword>
<dbReference type="AlphaFoldDB" id="A0AAP4U1C0"/>
<gene>
    <name evidence="9" type="ORF">Q4535_11685</name>
</gene>
<dbReference type="PANTHER" id="PTHR45677">
    <property type="entry name" value="GLUTAMATE DECARBOXYLASE-RELATED"/>
    <property type="match status" value="1"/>
</dbReference>
<name>A0AAP4U1C0_9GAMM</name>
<dbReference type="GO" id="GO:0019752">
    <property type="term" value="P:carboxylic acid metabolic process"/>
    <property type="evidence" value="ECO:0007669"/>
    <property type="project" value="InterPro"/>
</dbReference>
<evidence type="ECO:0000256" key="6">
    <source>
        <dbReference type="PIRSR" id="PIRSR602129-50"/>
    </source>
</evidence>
<dbReference type="GO" id="GO:0016831">
    <property type="term" value="F:carboxy-lyase activity"/>
    <property type="evidence" value="ECO:0007669"/>
    <property type="project" value="UniProtKB-KW"/>
</dbReference>
<dbReference type="InterPro" id="IPR015422">
    <property type="entry name" value="PyrdxlP-dep_Trfase_small"/>
</dbReference>
<dbReference type="Pfam" id="PF00282">
    <property type="entry name" value="Pyridoxal_deC"/>
    <property type="match status" value="1"/>
</dbReference>
<dbReference type="Gene3D" id="1.20.1650.10">
    <property type="entry name" value="PLP-dependent transferases"/>
    <property type="match status" value="1"/>
</dbReference>
<dbReference type="InterPro" id="IPR002129">
    <property type="entry name" value="PyrdxlP-dep_de-COase"/>
</dbReference>
<feature type="region of interest" description="Disordered" evidence="8">
    <location>
        <begin position="532"/>
        <end position="562"/>
    </location>
</feature>
<dbReference type="RefSeq" id="WP_303594356.1">
    <property type="nucleotide sequence ID" value="NZ_JAUORK010000015.1"/>
</dbReference>
<comment type="caution">
    <text evidence="9">The sequence shown here is derived from an EMBL/GenBank/DDBJ whole genome shotgun (WGS) entry which is preliminary data.</text>
</comment>
<dbReference type="Gene3D" id="3.90.1150.10">
    <property type="entry name" value="Aspartate Aminotransferase, domain 1"/>
    <property type="match status" value="1"/>
</dbReference>
<dbReference type="GO" id="GO:0005737">
    <property type="term" value="C:cytoplasm"/>
    <property type="evidence" value="ECO:0007669"/>
    <property type="project" value="TreeGrafter"/>
</dbReference>
<evidence type="ECO:0000256" key="2">
    <source>
        <dbReference type="ARBA" id="ARBA00009533"/>
    </source>
</evidence>
<organism evidence="9 10">
    <name type="scientific">Cobetia amphilecti</name>
    <dbReference type="NCBI Taxonomy" id="1055104"/>
    <lineage>
        <taxon>Bacteria</taxon>
        <taxon>Pseudomonadati</taxon>
        <taxon>Pseudomonadota</taxon>
        <taxon>Gammaproteobacteria</taxon>
        <taxon>Oceanospirillales</taxon>
        <taxon>Halomonadaceae</taxon>
        <taxon>Cobetia</taxon>
    </lineage>
</organism>
<accession>A0AAP4U1C0</accession>
<sequence>MHSLQDSAATYGAAAGSSVSDAQTDACARSLSSSPRAALFSPANMDAWQAGMDRISQLVAEQLDSVQKPFSGITPEALRPAFADLDLETPLENLEAGLEELKSLYLQDAVYFHHPRYIAHLNCPVVLPGVWAESLLGAINSSLDTWDQSAGGTLIEQRLIDWTAERLGLGPTADGIFTSGGTQSNLMALLLARDAVCEKLPNHPGNQTHGLPPEAGRLRVFASGISHFSLQKACALLGLGHNAVIPVAVDERRRMDPVALRDALDNARAEGLIPMAVVATAGTTDFGSIDPLQAIGRECHARGIWFHVDGAYGGGLITSRRHGHWLKGTEMADSVTIDYHKTFFQPVSCSACVVRDRTQLRHVTYHADYLNPELQAREGTPDQVNKSLQTTRRFDALKLWMTLRLMGADALGDMLDCVIDLTREGYQLLEAAPDIDVVQAPELSTLVFRFHDASEETLSAEQWDALNREIRKRLSRSGEAIVAATKVSGRQYLKFTLLNPETRQEDLAAVVELIRQHGQALVKAHQLAVSTTAQPNHGAPLADIPAASRRSHTTEAKESRHA</sequence>
<dbReference type="CDD" id="cd06450">
    <property type="entry name" value="DOPA_deC_like"/>
    <property type="match status" value="1"/>
</dbReference>
<feature type="compositionally biased region" description="Basic and acidic residues" evidence="8">
    <location>
        <begin position="552"/>
        <end position="562"/>
    </location>
</feature>
<evidence type="ECO:0000256" key="8">
    <source>
        <dbReference type="SAM" id="MobiDB-lite"/>
    </source>
</evidence>
<comment type="similarity">
    <text evidence="2 7">Belongs to the group II decarboxylase family.</text>
</comment>
<protein>
    <submittedName>
        <fullName evidence="9">Aspartate aminotransferase family protein</fullName>
    </submittedName>
</protein>
<feature type="modified residue" description="N6-(pyridoxal phosphate)lysine" evidence="6">
    <location>
        <position position="341"/>
    </location>
</feature>
<keyword evidence="3" id="KW-0210">Decarboxylase</keyword>
<dbReference type="Proteomes" id="UP001170481">
    <property type="component" value="Unassembled WGS sequence"/>
</dbReference>
<evidence type="ECO:0000313" key="10">
    <source>
        <dbReference type="Proteomes" id="UP001170481"/>
    </source>
</evidence>
<proteinExistence type="inferred from homology"/>
<keyword evidence="4 6" id="KW-0663">Pyridoxal phosphate</keyword>
<dbReference type="InterPro" id="IPR015421">
    <property type="entry name" value="PyrdxlP-dep_Trfase_major"/>
</dbReference>
<comment type="cofactor">
    <cofactor evidence="1 6 7">
        <name>pyridoxal 5'-phosphate</name>
        <dbReference type="ChEBI" id="CHEBI:597326"/>
    </cofactor>
</comment>
<dbReference type="PANTHER" id="PTHR45677:SF8">
    <property type="entry name" value="CYSTEINE SULFINIC ACID DECARBOXYLASE"/>
    <property type="match status" value="1"/>
</dbReference>
<dbReference type="SUPFAM" id="SSF53383">
    <property type="entry name" value="PLP-dependent transferases"/>
    <property type="match status" value="1"/>
</dbReference>
<dbReference type="Gene3D" id="3.40.640.10">
    <property type="entry name" value="Type I PLP-dependent aspartate aminotransferase-like (Major domain)"/>
    <property type="match status" value="1"/>
</dbReference>
<evidence type="ECO:0000256" key="1">
    <source>
        <dbReference type="ARBA" id="ARBA00001933"/>
    </source>
</evidence>
<evidence type="ECO:0000256" key="3">
    <source>
        <dbReference type="ARBA" id="ARBA00022793"/>
    </source>
</evidence>
<dbReference type="EMBL" id="JAUORK010000015">
    <property type="protein sequence ID" value="MDO6672776.1"/>
    <property type="molecule type" value="Genomic_DNA"/>
</dbReference>